<proteinExistence type="predicted"/>
<comment type="caution">
    <text evidence="3">The sequence shown here is derived from an EMBL/GenBank/DDBJ whole genome shotgun (WGS) entry which is preliminary data.</text>
</comment>
<feature type="chain" id="PRO_5045066860" evidence="2">
    <location>
        <begin position="18"/>
        <end position="466"/>
    </location>
</feature>
<dbReference type="PANTHER" id="PTHR45648">
    <property type="entry name" value="GDSL LIPASE/ACYLHYDROLASE FAMILY PROTEIN (AFU_ORTHOLOGUE AFUA_4G14700)"/>
    <property type="match status" value="1"/>
</dbReference>
<reference evidence="3 4" key="1">
    <citation type="submission" date="2020-01" db="EMBL/GenBank/DDBJ databases">
        <authorList>
            <person name="Lee S.D."/>
        </authorList>
    </citation>
    <scope>NUCLEOTIDE SEQUENCE [LARGE SCALE GENOMIC DNA]</scope>
    <source>
        <strain evidence="3 4">SAP-35</strain>
    </source>
</reference>
<sequence length="466" mass="45735">MRHTKFALAAMTLAVLAGCGGTDPAPGNQAVKNKFSAQVSFGDSLSDVGSYNVGTVAALKGGKFTINGDNTAINATLTGRNWTELLAAQIGVAAPCAAVTGLDGDATKGFSVPQVAHAGCYGYAQGGSRVTNPVGPNNKLTGSALGALTIPVVTQIANHLKAVGGKFKGDELVLVMAGGNDALFQLGALSAAATAAGTKAGTEAGAKAYVPALVPLLAAGATNPATAAQAIGAAAATAAAAPGATQTTITQAAVFAAASQPGNSAVGSPAVYGPLVAKATADATAIGNAAGAKAGADYAAANGPALVTAMATAGTELATLVKAQIIANGANFVTVNNLPDVATTPSGRGQPASTQALINAMVSAFNSALSTGLASESKVVLVDVFAVSHDQATNPGPYDLSNVTETACDLSTAKNPLGSSLVCNGSNLKSGDVSHYSFADDVHPTPFNNLLLARYVSKALVTKGWL</sequence>
<dbReference type="InterPro" id="IPR036514">
    <property type="entry name" value="SGNH_hydro_sf"/>
</dbReference>
<dbReference type="Proteomes" id="UP000666369">
    <property type="component" value="Unassembled WGS sequence"/>
</dbReference>
<name>A0ABX0FQZ2_9BURK</name>
<reference evidence="4" key="2">
    <citation type="submission" date="2023-07" db="EMBL/GenBank/DDBJ databases">
        <title>Duganella aceri sp. nov., isolated from tree sap.</title>
        <authorList>
            <person name="Kim I.S."/>
        </authorList>
    </citation>
    <scope>NUCLEOTIDE SEQUENCE [LARGE SCALE GENOMIC DNA]</scope>
    <source>
        <strain evidence="4">SAP-35</strain>
    </source>
</reference>
<dbReference type="EMBL" id="JAADJT010000010">
    <property type="protein sequence ID" value="NGZ86779.1"/>
    <property type="molecule type" value="Genomic_DNA"/>
</dbReference>
<dbReference type="RefSeq" id="WP_166106618.1">
    <property type="nucleotide sequence ID" value="NZ_JAADJT010000010.1"/>
</dbReference>
<keyword evidence="4" id="KW-1185">Reference proteome</keyword>
<dbReference type="SUPFAM" id="SSF52266">
    <property type="entry name" value="SGNH hydrolase"/>
    <property type="match status" value="1"/>
</dbReference>
<gene>
    <name evidence="3" type="ORF">GW587_21260</name>
</gene>
<dbReference type="PANTHER" id="PTHR45648:SF22">
    <property type="entry name" value="GDSL LIPASE_ACYLHYDROLASE FAMILY PROTEIN (AFU_ORTHOLOGUE AFUA_4G14700)"/>
    <property type="match status" value="1"/>
</dbReference>
<evidence type="ECO:0000256" key="1">
    <source>
        <dbReference type="ARBA" id="ARBA00022801"/>
    </source>
</evidence>
<accession>A0ABX0FQZ2</accession>
<keyword evidence="1" id="KW-0378">Hydrolase</keyword>
<dbReference type="PROSITE" id="PS51257">
    <property type="entry name" value="PROKAR_LIPOPROTEIN"/>
    <property type="match status" value="1"/>
</dbReference>
<protein>
    <submittedName>
        <fullName evidence="3">Esterase</fullName>
    </submittedName>
</protein>
<evidence type="ECO:0000313" key="4">
    <source>
        <dbReference type="Proteomes" id="UP000666369"/>
    </source>
</evidence>
<evidence type="ECO:0000256" key="2">
    <source>
        <dbReference type="SAM" id="SignalP"/>
    </source>
</evidence>
<evidence type="ECO:0000313" key="3">
    <source>
        <dbReference type="EMBL" id="NGZ86779.1"/>
    </source>
</evidence>
<keyword evidence="2" id="KW-0732">Signal</keyword>
<organism evidence="3 4">
    <name type="scientific">Duganella aceris</name>
    <dbReference type="NCBI Taxonomy" id="2703883"/>
    <lineage>
        <taxon>Bacteria</taxon>
        <taxon>Pseudomonadati</taxon>
        <taxon>Pseudomonadota</taxon>
        <taxon>Betaproteobacteria</taxon>
        <taxon>Burkholderiales</taxon>
        <taxon>Oxalobacteraceae</taxon>
        <taxon>Telluria group</taxon>
        <taxon>Duganella</taxon>
    </lineage>
</organism>
<dbReference type="Gene3D" id="3.40.50.1110">
    <property type="entry name" value="SGNH hydrolase"/>
    <property type="match status" value="1"/>
</dbReference>
<feature type="signal peptide" evidence="2">
    <location>
        <begin position="1"/>
        <end position="17"/>
    </location>
</feature>
<dbReference type="InterPro" id="IPR051058">
    <property type="entry name" value="GDSL_Est/Lipase"/>
</dbReference>